<sequence>MKVVNAAHEDSEQWLQLAAEVEYLFGPMVEVPDFLEALHKSIEMGRAFCIRENDEGPGAPLLGGVFFSSSSAPLYKIHWLSVSSRAREQGVATAILRHILRLVHPPAEVLVTTFGEDIADGQPARRLYQKFGFVPLDEAVPNGPEGGSRQKFKLSINDSDLQVQ</sequence>
<dbReference type="AlphaFoldDB" id="A0AAP7DHY7"/>
<dbReference type="EMBL" id="JABFOR010000010">
    <property type="protein sequence ID" value="NOJ71062.1"/>
    <property type="molecule type" value="Genomic_DNA"/>
</dbReference>
<dbReference type="InterPro" id="IPR016181">
    <property type="entry name" value="Acyl_CoA_acyltransferase"/>
</dbReference>
<proteinExistence type="predicted"/>
<dbReference type="Pfam" id="PF13508">
    <property type="entry name" value="Acetyltransf_7"/>
    <property type="match status" value="1"/>
</dbReference>
<dbReference type="RefSeq" id="WP_171416586.1">
    <property type="nucleotide sequence ID" value="NZ_JABFOR010000010.1"/>
</dbReference>
<gene>
    <name evidence="2" type="ORF">HMI46_10900</name>
</gene>
<dbReference type="InterPro" id="IPR000182">
    <property type="entry name" value="GNAT_dom"/>
</dbReference>
<reference evidence="2 3" key="1">
    <citation type="submission" date="2020-05" db="EMBL/GenBank/DDBJ databases">
        <title>Whole genome sequencing and identification of novel metabolites from Paenibacillus alvei strain JR949.</title>
        <authorList>
            <person name="Rajendhran J."/>
            <person name="Sree Pranav P."/>
            <person name="Mahalakshmi B."/>
            <person name="Karthikeyan R."/>
        </authorList>
    </citation>
    <scope>NUCLEOTIDE SEQUENCE [LARGE SCALE GENOMIC DNA]</scope>
    <source>
        <strain evidence="2 3">JR949</strain>
    </source>
</reference>
<dbReference type="PROSITE" id="PS51186">
    <property type="entry name" value="GNAT"/>
    <property type="match status" value="1"/>
</dbReference>
<dbReference type="Gene3D" id="3.40.630.30">
    <property type="match status" value="1"/>
</dbReference>
<name>A0AAP7DHY7_PAEAL</name>
<feature type="domain" description="N-acetyltransferase" evidence="1">
    <location>
        <begin position="1"/>
        <end position="159"/>
    </location>
</feature>
<accession>A0AAP7DHY7</accession>
<dbReference type="Proteomes" id="UP000552038">
    <property type="component" value="Unassembled WGS sequence"/>
</dbReference>
<evidence type="ECO:0000313" key="2">
    <source>
        <dbReference type="EMBL" id="NOJ71062.1"/>
    </source>
</evidence>
<protein>
    <submittedName>
        <fullName evidence="2">GNAT family N-acetyltransferase</fullName>
    </submittedName>
</protein>
<dbReference type="GO" id="GO:0016747">
    <property type="term" value="F:acyltransferase activity, transferring groups other than amino-acyl groups"/>
    <property type="evidence" value="ECO:0007669"/>
    <property type="project" value="InterPro"/>
</dbReference>
<evidence type="ECO:0000313" key="3">
    <source>
        <dbReference type="Proteomes" id="UP000552038"/>
    </source>
</evidence>
<comment type="caution">
    <text evidence="2">The sequence shown here is derived from an EMBL/GenBank/DDBJ whole genome shotgun (WGS) entry which is preliminary data.</text>
</comment>
<dbReference type="SUPFAM" id="SSF55729">
    <property type="entry name" value="Acyl-CoA N-acyltransferases (Nat)"/>
    <property type="match status" value="1"/>
</dbReference>
<evidence type="ECO:0000259" key="1">
    <source>
        <dbReference type="PROSITE" id="PS51186"/>
    </source>
</evidence>
<organism evidence="2 3">
    <name type="scientific">Paenibacillus alvei</name>
    <name type="common">Bacillus alvei</name>
    <dbReference type="NCBI Taxonomy" id="44250"/>
    <lineage>
        <taxon>Bacteria</taxon>
        <taxon>Bacillati</taxon>
        <taxon>Bacillota</taxon>
        <taxon>Bacilli</taxon>
        <taxon>Bacillales</taxon>
        <taxon>Paenibacillaceae</taxon>
        <taxon>Paenibacillus</taxon>
    </lineage>
</organism>